<protein>
    <submittedName>
        <fullName evidence="1">Uncharacterized protein</fullName>
    </submittedName>
</protein>
<dbReference type="RefSeq" id="WP_378160654.1">
    <property type="nucleotide sequence ID" value="NZ_JBHSBU010000001.1"/>
</dbReference>
<sequence>MAEDCPRCGLALGRFHANSHLPGQVREIVRCPHCQYQEAHELVPGTIEAEPDHFLLLRPTPRPTLCQLQALRAVAEAWRELPLAMLKSRLATEAAVKLGPYGRKYLAEAARRQLEAAGWEVSLE</sequence>
<dbReference type="Proteomes" id="UP001595791">
    <property type="component" value="Unassembled WGS sequence"/>
</dbReference>
<keyword evidence="2" id="KW-1185">Reference proteome</keyword>
<reference evidence="2" key="1">
    <citation type="journal article" date="2019" name="Int. J. Syst. Evol. Microbiol.">
        <title>The Global Catalogue of Microorganisms (GCM) 10K type strain sequencing project: providing services to taxonomists for standard genome sequencing and annotation.</title>
        <authorList>
            <consortium name="The Broad Institute Genomics Platform"/>
            <consortium name="The Broad Institute Genome Sequencing Center for Infectious Disease"/>
            <person name="Wu L."/>
            <person name="Ma J."/>
        </authorList>
    </citation>
    <scope>NUCLEOTIDE SEQUENCE [LARGE SCALE GENOMIC DNA]</scope>
    <source>
        <strain evidence="2">LMG 29894</strain>
    </source>
</reference>
<accession>A0ABV8MJA5</accession>
<name>A0ABV8MJA5_9NEIS</name>
<gene>
    <name evidence="1" type="ORF">ACFOW7_02480</name>
</gene>
<dbReference type="EMBL" id="JBHSBU010000001">
    <property type="protein sequence ID" value="MFC4158218.1"/>
    <property type="molecule type" value="Genomic_DNA"/>
</dbReference>
<proteinExistence type="predicted"/>
<evidence type="ECO:0000313" key="2">
    <source>
        <dbReference type="Proteomes" id="UP001595791"/>
    </source>
</evidence>
<evidence type="ECO:0000313" key="1">
    <source>
        <dbReference type="EMBL" id="MFC4158218.1"/>
    </source>
</evidence>
<organism evidence="1 2">
    <name type="scientific">Chitinimonas lacunae</name>
    <dbReference type="NCBI Taxonomy" id="1963018"/>
    <lineage>
        <taxon>Bacteria</taxon>
        <taxon>Pseudomonadati</taxon>
        <taxon>Pseudomonadota</taxon>
        <taxon>Betaproteobacteria</taxon>
        <taxon>Neisseriales</taxon>
        <taxon>Chitinibacteraceae</taxon>
        <taxon>Chitinimonas</taxon>
    </lineage>
</organism>
<comment type="caution">
    <text evidence="1">The sequence shown here is derived from an EMBL/GenBank/DDBJ whole genome shotgun (WGS) entry which is preliminary data.</text>
</comment>